<organism evidence="2 3">
    <name type="scientific">Aquimixticola soesokkakensis</name>
    <dbReference type="NCBI Taxonomy" id="1519096"/>
    <lineage>
        <taxon>Bacteria</taxon>
        <taxon>Pseudomonadati</taxon>
        <taxon>Pseudomonadota</taxon>
        <taxon>Alphaproteobacteria</taxon>
        <taxon>Rhodobacterales</taxon>
        <taxon>Paracoccaceae</taxon>
        <taxon>Aquimixticola</taxon>
    </lineage>
</organism>
<dbReference type="OrthoDB" id="9763644at2"/>
<protein>
    <submittedName>
        <fullName evidence="2">Virulence-associated protein E</fullName>
    </submittedName>
</protein>
<proteinExistence type="predicted"/>
<reference evidence="2 3" key="1">
    <citation type="submission" date="2017-03" db="EMBL/GenBank/DDBJ databases">
        <authorList>
            <person name="Afonso C.L."/>
            <person name="Miller P.J."/>
            <person name="Scott M.A."/>
            <person name="Spackman E."/>
            <person name="Goraichik I."/>
            <person name="Dimitrov K.M."/>
            <person name="Suarez D.L."/>
            <person name="Swayne D.E."/>
        </authorList>
    </citation>
    <scope>NUCLEOTIDE SEQUENCE [LARGE SCALE GENOMIC DNA]</scope>
    <source>
        <strain evidence="2 3">CECT 8620</strain>
    </source>
</reference>
<evidence type="ECO:0000313" key="2">
    <source>
        <dbReference type="EMBL" id="SLN12979.1"/>
    </source>
</evidence>
<dbReference type="InterPro" id="IPR027417">
    <property type="entry name" value="P-loop_NTPase"/>
</dbReference>
<name>A0A1Y5RAL7_9RHOB</name>
<feature type="domain" description="Virulence-associated protein E-like" evidence="1">
    <location>
        <begin position="439"/>
        <end position="653"/>
    </location>
</feature>
<sequence>MSAPFVPNPKRAIETISWLNPGAPIYVEQMSSRENANPKPKIYPANEVANAARFVAGNNGDDYQRNLYFLPNAEFLSGKRNKANLSAVRFLHVDLDCKDYSGDEKQQEERIIDLLYEAAVRPKGIPLPTMIWFTGGGFQAVWRLAEPISVESAEELNLSLLIALQGGEGTHDASRLLRMPYSVNWLNDKKRAAGREPKLAHLIHPMDFNAPPVSYAVEDFKMRRAKPEMKLPTVPGTKADNLQDIEPLPLPDDLSDIIPLDPKWSEVIMTGKNPPDRNYGSRSEVMFAATLWMLGKGMAPGHVLSVITDPEIGISAHVLDNPSPLKYGKRQIQRAIELLEMKRNGWPAVTDEGGPVPGVPENIRYAFAQLGIYAQRNLFTQTNEVAGYQLDGRDLNEIGDILWSVFSRELRFSASPDKIKRELIALAHEAQYHPVRDFLDGLTWDGVPRMDTWLANYAGADDTELNREFGSKFLIAGVRRIRQPGVKFDTMLVLEGAQGAGKSQLAALLAVKGEWFCGSLDLKSDDKTKAELLARAWIVEWQEMDGMNKTTSQALKKFLSTAVDLYRPAYARNATEFKRHCIILGTTNEASYLRDLTGNRRFWPVKVNRIELHRLEADMTQLWAEAAVRDSQGESITLSKHLWADAARLQGDRMVEDDYADVLSDNFAGRVGKVSMDSIKRRLHLDPQRMFSGDSKRIKAAMAALGWDYGTHRLHDLSGHDQRPRKGFARLVEGESGVELIVSQEQGGAITIKPHGPSQEPPF</sequence>
<keyword evidence="3" id="KW-1185">Reference proteome</keyword>
<accession>A0A1Y5RAL7</accession>
<dbReference type="Pfam" id="PF05272">
    <property type="entry name" value="VapE-like_dom"/>
    <property type="match status" value="1"/>
</dbReference>
<dbReference type="SUPFAM" id="SSF52540">
    <property type="entry name" value="P-loop containing nucleoside triphosphate hydrolases"/>
    <property type="match status" value="1"/>
</dbReference>
<dbReference type="EMBL" id="FWFS01000001">
    <property type="protein sequence ID" value="SLN12979.1"/>
    <property type="molecule type" value="Genomic_DNA"/>
</dbReference>
<evidence type="ECO:0000259" key="1">
    <source>
        <dbReference type="Pfam" id="PF05272"/>
    </source>
</evidence>
<gene>
    <name evidence="2" type="ORF">AQS8620_00158</name>
</gene>
<dbReference type="RefSeq" id="WP_159453177.1">
    <property type="nucleotide sequence ID" value="NZ_FWFS01000001.1"/>
</dbReference>
<dbReference type="PANTHER" id="PTHR34985">
    <property type="entry name" value="SLR0554 PROTEIN"/>
    <property type="match status" value="1"/>
</dbReference>
<dbReference type="AlphaFoldDB" id="A0A1Y5RAL7"/>
<dbReference type="InterPro" id="IPR007936">
    <property type="entry name" value="VapE-like_dom"/>
</dbReference>
<evidence type="ECO:0000313" key="3">
    <source>
        <dbReference type="Proteomes" id="UP000193862"/>
    </source>
</evidence>
<dbReference type="Proteomes" id="UP000193862">
    <property type="component" value="Unassembled WGS sequence"/>
</dbReference>
<dbReference type="PANTHER" id="PTHR34985:SF1">
    <property type="entry name" value="SLR0554 PROTEIN"/>
    <property type="match status" value="1"/>
</dbReference>